<dbReference type="Proteomes" id="UP001596203">
    <property type="component" value="Unassembled WGS sequence"/>
</dbReference>
<protein>
    <submittedName>
        <fullName evidence="2">Uncharacterized protein</fullName>
    </submittedName>
</protein>
<proteinExistence type="predicted"/>
<sequence length="46" mass="4786">MRSPLVMAILATTVGRAVAGIPQPEPTGPVRATGESAGREVDRGRR</sequence>
<feature type="region of interest" description="Disordered" evidence="1">
    <location>
        <begin position="19"/>
        <end position="46"/>
    </location>
</feature>
<reference evidence="3" key="1">
    <citation type="journal article" date="2019" name="Int. J. Syst. Evol. Microbiol.">
        <title>The Global Catalogue of Microorganisms (GCM) 10K type strain sequencing project: providing services to taxonomists for standard genome sequencing and annotation.</title>
        <authorList>
            <consortium name="The Broad Institute Genomics Platform"/>
            <consortium name="The Broad Institute Genome Sequencing Center for Infectious Disease"/>
            <person name="Wu L."/>
            <person name="Ma J."/>
        </authorList>
    </citation>
    <scope>NUCLEOTIDE SEQUENCE [LARGE SCALE GENOMIC DNA]</scope>
    <source>
        <strain evidence="3">ZS-35-S2</strain>
    </source>
</reference>
<gene>
    <name evidence="2" type="ORF">ACFP2T_39300</name>
</gene>
<evidence type="ECO:0000313" key="2">
    <source>
        <dbReference type="EMBL" id="MFC6022192.1"/>
    </source>
</evidence>
<dbReference type="RefSeq" id="WP_377431478.1">
    <property type="nucleotide sequence ID" value="NZ_JBHSPR010000056.1"/>
</dbReference>
<comment type="caution">
    <text evidence="2">The sequence shown here is derived from an EMBL/GenBank/DDBJ whole genome shotgun (WGS) entry which is preliminary data.</text>
</comment>
<organism evidence="2 3">
    <name type="scientific">Plantactinospora solaniradicis</name>
    <dbReference type="NCBI Taxonomy" id="1723736"/>
    <lineage>
        <taxon>Bacteria</taxon>
        <taxon>Bacillati</taxon>
        <taxon>Actinomycetota</taxon>
        <taxon>Actinomycetes</taxon>
        <taxon>Micromonosporales</taxon>
        <taxon>Micromonosporaceae</taxon>
        <taxon>Plantactinospora</taxon>
    </lineage>
</organism>
<dbReference type="EMBL" id="JBHSPR010000056">
    <property type="protein sequence ID" value="MFC6022192.1"/>
    <property type="molecule type" value="Genomic_DNA"/>
</dbReference>
<evidence type="ECO:0000313" key="3">
    <source>
        <dbReference type="Proteomes" id="UP001596203"/>
    </source>
</evidence>
<accession>A0ABW1KMM4</accession>
<name>A0ABW1KMM4_9ACTN</name>
<evidence type="ECO:0000256" key="1">
    <source>
        <dbReference type="SAM" id="MobiDB-lite"/>
    </source>
</evidence>
<feature type="compositionally biased region" description="Basic and acidic residues" evidence="1">
    <location>
        <begin position="37"/>
        <end position="46"/>
    </location>
</feature>
<keyword evidence="3" id="KW-1185">Reference proteome</keyword>